<dbReference type="Pfam" id="PF02720">
    <property type="entry name" value="DUF222"/>
    <property type="match status" value="1"/>
</dbReference>
<organism evidence="3 4">
    <name type="scientific">Gordonia hongkongensis</name>
    <dbReference type="NCBI Taxonomy" id="1701090"/>
    <lineage>
        <taxon>Bacteria</taxon>
        <taxon>Bacillati</taxon>
        <taxon>Actinomycetota</taxon>
        <taxon>Actinomycetes</taxon>
        <taxon>Mycobacteriales</taxon>
        <taxon>Gordoniaceae</taxon>
        <taxon>Gordonia</taxon>
    </lineage>
</organism>
<dbReference type="InterPro" id="IPR003870">
    <property type="entry name" value="DUF222"/>
</dbReference>
<name>A0ABT6BW70_9ACTN</name>
<comment type="similarity">
    <text evidence="1">Belongs to the Rv1128c/1148c/1588c/1702c/1945/3466 family.</text>
</comment>
<keyword evidence="4" id="KW-1185">Reference proteome</keyword>
<sequence>MFRYLGVMPELATLLDQLIETTPPADDPTGRATFDSLHTWRLIRNLADHQIGTHAAQLDELGVAQKTGSTTKKLLIESGHAPAAALRTMRSVDALPNLPAVARHAADGRLSSEIVDAIVRGMNEIDRRCGEALSVDKRSRFEIELIAQALSGATPTEVLKHAQAIGNALGDACDAGTPASDDASLNSVSAHTTDDGRVEVRADLTQVVGEKFLAMIDERSCPRPEPDGAKDRRTAEQRRADAFELILDQAAIGASIDTVGSSRTQLILTIPATGDLATLPWTGSVSQATAKQASCDGSLTPRGSLRSHLGEQGRLDAEGVPLQMGHTHRLFPAHLRKAMIVRDACCIKCGAPPSHTQVHHVTHWADGGPTDLDNGCLLCQRCHNQVHHHGWDIVMGFDRHPWLVPPATIDPHRRPLPAYNRRTMRLDDAA</sequence>
<keyword evidence="3" id="KW-0378">Hydrolase</keyword>
<evidence type="ECO:0000313" key="3">
    <source>
        <dbReference type="EMBL" id="MDF6101965.1"/>
    </source>
</evidence>
<dbReference type="InterPro" id="IPR002711">
    <property type="entry name" value="HNH"/>
</dbReference>
<accession>A0ABT6BW70</accession>
<dbReference type="Gene3D" id="1.10.30.50">
    <property type="match status" value="1"/>
</dbReference>
<keyword evidence="3" id="KW-0540">Nuclease</keyword>
<dbReference type="Proteomes" id="UP001152308">
    <property type="component" value="Unassembled WGS sequence"/>
</dbReference>
<feature type="domain" description="HNH nuclease" evidence="2">
    <location>
        <begin position="334"/>
        <end position="384"/>
    </location>
</feature>
<protein>
    <submittedName>
        <fullName evidence="3">HNH endonuclease</fullName>
    </submittedName>
</protein>
<evidence type="ECO:0000259" key="2">
    <source>
        <dbReference type="SMART" id="SM00507"/>
    </source>
</evidence>
<gene>
    <name evidence="3" type="ORF">L2299_12950</name>
</gene>
<dbReference type="SMART" id="SM00507">
    <property type="entry name" value="HNHc"/>
    <property type="match status" value="1"/>
</dbReference>
<reference evidence="3" key="2">
    <citation type="submission" date="2022-01" db="EMBL/GenBank/DDBJ databases">
        <authorList>
            <person name="Sanchez-Suarez J."/>
            <person name="Villamil L."/>
            <person name="Diaz L.E."/>
        </authorList>
    </citation>
    <scope>NUCLEOTIDE SEQUENCE</scope>
    <source>
        <strain evidence="3">EUFUS-Z928</strain>
    </source>
</reference>
<keyword evidence="3" id="KW-0255">Endonuclease</keyword>
<evidence type="ECO:0000256" key="1">
    <source>
        <dbReference type="ARBA" id="ARBA00023450"/>
    </source>
</evidence>
<dbReference type="GO" id="GO:0004519">
    <property type="term" value="F:endonuclease activity"/>
    <property type="evidence" value="ECO:0007669"/>
    <property type="project" value="UniProtKB-KW"/>
</dbReference>
<comment type="caution">
    <text evidence="3">The sequence shown here is derived from an EMBL/GenBank/DDBJ whole genome shotgun (WGS) entry which is preliminary data.</text>
</comment>
<dbReference type="CDD" id="cd00085">
    <property type="entry name" value="HNHc"/>
    <property type="match status" value="1"/>
</dbReference>
<dbReference type="RefSeq" id="WP_137808523.1">
    <property type="nucleotide sequence ID" value="NZ_JAKJLQ010000008.1"/>
</dbReference>
<evidence type="ECO:0000313" key="4">
    <source>
        <dbReference type="Proteomes" id="UP001152308"/>
    </source>
</evidence>
<dbReference type="EMBL" id="JAKJLQ010000008">
    <property type="protein sequence ID" value="MDF6101965.1"/>
    <property type="molecule type" value="Genomic_DNA"/>
</dbReference>
<dbReference type="Pfam" id="PF01844">
    <property type="entry name" value="HNH"/>
    <property type="match status" value="1"/>
</dbReference>
<proteinExistence type="inferred from homology"/>
<reference evidence="3" key="1">
    <citation type="journal article" date="2022" name="Data Brief">
        <title>Draft genome sequence data of Gordonia hongkongensis strain EUFUS-Z928 isolated from the octocoral Eunicea fusca.</title>
        <authorList>
            <person name="Sanchez-Suarez J."/>
            <person name="Diaz L."/>
            <person name="Melo-Bolivar J."/>
            <person name="Villamil L."/>
        </authorList>
    </citation>
    <scope>NUCLEOTIDE SEQUENCE</scope>
    <source>
        <strain evidence="3">EUFUS-Z928</strain>
    </source>
</reference>
<dbReference type="InterPro" id="IPR003615">
    <property type="entry name" value="HNH_nuc"/>
</dbReference>